<gene>
    <name evidence="2" type="ORF">SMTD_LOCUS9430</name>
</gene>
<dbReference type="AlphaFoldDB" id="A0A183P4Z4"/>
<dbReference type="STRING" id="31246.A0A183P4Z4"/>
<sequence>ADVYSNPTIKKSSGDYLLSIDRLIDNLLKSDARISPTLQNLAREIRIHFNGIINFNCYCLGTSGPLSLSQTDSCNEDYQYCSDNMVLETSVSERKTLLQLFAQQRLYLEARLRDLIVTGGNSNSSDRLEDLLNLQKTPTTEIYNQCIKLLTELEQTYRWKLTLDKERLKYKDYLDMNYIDLKNKFITDDYITLNDELLNIYEKQLQCTNRLLNCIQNDLKCCHDGLTSQLGAYIDTLESELQTCNKSLMDSARILQEINDDIKLKRKSQTNQIHSENSENINVLEQDNDEIVWLKVLLSTQKNRLDTYNNEFELNKNDWLKRYQLWQSFNERLRDLKMTTNHLLKLQSEDNHIELSNIENKIKDTCIEFTSLRQHSSKLISMNSTRIKAPVKQYSLPSSTGISSIITSSTFTGALDSIATSSKSSNEENELTTTDIYNKDKPPTVPPRRHSLYRGHTIQSIEHDHEFVRYELNRLENELLSLCRKYGTLNYVTQPLAVKKTPNTTIYSEKLVSELNPSQQITNNKLSSENNTDQNNKNNKPFNQVFSVKEIPVNFEHSSTPTVTNGKGVNDQTVQSDDIRTCLTGLNESIDWFIHESCLVPVNISEYMDSGKKLDDYFMNDRFWCINSQTNQSSNSNGTDNKRIEVNNNYVQLKLKELHNIEWKSMDWRNCIEIFNDKSKVLLKSSTLSDHSTELTKLELACSKSQTIVNFAFNSLLKYREVLHTFKTDLAKIEGSIRQIELIKNSTEDPDQIIQELSISKWLKILCEQTKFHKSKRDGLATVSSL</sequence>
<reference evidence="2 3" key="1">
    <citation type="submission" date="2018-11" db="EMBL/GenBank/DDBJ databases">
        <authorList>
            <consortium name="Pathogen Informatics"/>
        </authorList>
    </citation>
    <scope>NUCLEOTIDE SEQUENCE [LARGE SCALE GENOMIC DNA]</scope>
    <source>
        <strain>Denwood</strain>
        <strain evidence="3">Zambia</strain>
    </source>
</reference>
<evidence type="ECO:0000256" key="1">
    <source>
        <dbReference type="SAM" id="MobiDB-lite"/>
    </source>
</evidence>
<evidence type="ECO:0000313" key="3">
    <source>
        <dbReference type="Proteomes" id="UP000269396"/>
    </source>
</evidence>
<name>A0A183P4Z4_9TREM</name>
<feature type="region of interest" description="Disordered" evidence="1">
    <location>
        <begin position="518"/>
        <end position="540"/>
    </location>
</feature>
<keyword evidence="3" id="KW-1185">Reference proteome</keyword>
<organism evidence="2 3">
    <name type="scientific">Schistosoma mattheei</name>
    <dbReference type="NCBI Taxonomy" id="31246"/>
    <lineage>
        <taxon>Eukaryota</taxon>
        <taxon>Metazoa</taxon>
        <taxon>Spiralia</taxon>
        <taxon>Lophotrochozoa</taxon>
        <taxon>Platyhelminthes</taxon>
        <taxon>Trematoda</taxon>
        <taxon>Digenea</taxon>
        <taxon>Strigeidida</taxon>
        <taxon>Schistosomatoidea</taxon>
        <taxon>Schistosomatidae</taxon>
        <taxon>Schistosoma</taxon>
    </lineage>
</organism>
<feature type="non-terminal residue" evidence="2">
    <location>
        <position position="1"/>
    </location>
</feature>
<proteinExistence type="predicted"/>
<protein>
    <submittedName>
        <fullName evidence="2">Uncharacterized protein</fullName>
    </submittedName>
</protein>
<dbReference type="Proteomes" id="UP000269396">
    <property type="component" value="Unassembled WGS sequence"/>
</dbReference>
<accession>A0A183P4Z4</accession>
<evidence type="ECO:0000313" key="2">
    <source>
        <dbReference type="EMBL" id="VDP49838.1"/>
    </source>
</evidence>
<dbReference type="EMBL" id="UZAL01029698">
    <property type="protein sequence ID" value="VDP49838.1"/>
    <property type="molecule type" value="Genomic_DNA"/>
</dbReference>
<feature type="compositionally biased region" description="Polar residues" evidence="1">
    <location>
        <begin position="518"/>
        <end position="529"/>
    </location>
</feature>
<feature type="compositionally biased region" description="Low complexity" evidence="1">
    <location>
        <begin position="530"/>
        <end position="540"/>
    </location>
</feature>